<reference evidence="2 3" key="1">
    <citation type="submission" date="2018-06" db="EMBL/GenBank/DDBJ databases">
        <authorList>
            <consortium name="Pathogen Informatics"/>
            <person name="Doyle S."/>
        </authorList>
    </citation>
    <scope>NUCLEOTIDE SEQUENCE [LARGE SCALE GENOMIC DNA]</scope>
    <source>
        <strain evidence="2 3">NCTC11112</strain>
    </source>
</reference>
<proteinExistence type="predicted"/>
<keyword evidence="1" id="KW-0472">Membrane</keyword>
<accession>A0A376S7Y9</accession>
<keyword evidence="1" id="KW-1133">Transmembrane helix</keyword>
<gene>
    <name evidence="2" type="primary">tcyP_2</name>
    <name evidence="2" type="ORF">NCTC11112_06036</name>
</gene>
<dbReference type="EMBL" id="UGAW01000002">
    <property type="protein sequence ID" value="STI46851.1"/>
    <property type="molecule type" value="Genomic_DNA"/>
</dbReference>
<dbReference type="Proteomes" id="UP000254817">
    <property type="component" value="Unassembled WGS sequence"/>
</dbReference>
<evidence type="ECO:0000313" key="2">
    <source>
        <dbReference type="EMBL" id="STI46851.1"/>
    </source>
</evidence>
<evidence type="ECO:0000313" key="3">
    <source>
        <dbReference type="Proteomes" id="UP000254817"/>
    </source>
</evidence>
<protein>
    <submittedName>
        <fullName evidence="2">Putative sodium:dicarboxylate symporter</fullName>
    </submittedName>
</protein>
<evidence type="ECO:0000256" key="1">
    <source>
        <dbReference type="SAM" id="Phobius"/>
    </source>
</evidence>
<organism evidence="2 3">
    <name type="scientific">Escherichia coli</name>
    <dbReference type="NCBI Taxonomy" id="562"/>
    <lineage>
        <taxon>Bacteria</taxon>
        <taxon>Pseudomonadati</taxon>
        <taxon>Pseudomonadota</taxon>
        <taxon>Gammaproteobacteria</taxon>
        <taxon>Enterobacterales</taxon>
        <taxon>Enterobacteriaceae</taxon>
        <taxon>Escherichia</taxon>
    </lineage>
</organism>
<feature type="transmembrane region" description="Helical" evidence="1">
    <location>
        <begin position="74"/>
        <end position="95"/>
    </location>
</feature>
<name>A0A376S7Y9_ECOLX</name>
<keyword evidence="1" id="KW-0812">Transmembrane</keyword>
<dbReference type="AlphaFoldDB" id="A0A376S7Y9"/>
<sequence length="97" mass="10120">MVILPAFLGVAALKLLKDDVPKGERVLTAIDTLPKLGDETGSPGHAADPLRRSGADDKVVAGSNLQDIIKLGSFVVASYLGLLIMFAVHGLLLVLMA</sequence>